<feature type="transmembrane region" description="Helical" evidence="7">
    <location>
        <begin position="211"/>
        <end position="233"/>
    </location>
</feature>
<accession>A0A1I2M7U5</accession>
<evidence type="ECO:0000256" key="6">
    <source>
        <dbReference type="ARBA" id="ARBA00023136"/>
    </source>
</evidence>
<dbReference type="PROSITE" id="PS00216">
    <property type="entry name" value="SUGAR_TRANSPORT_1"/>
    <property type="match status" value="1"/>
</dbReference>
<dbReference type="InterPro" id="IPR020846">
    <property type="entry name" value="MFS_dom"/>
</dbReference>
<feature type="transmembrane region" description="Helical" evidence="7">
    <location>
        <begin position="177"/>
        <end position="199"/>
    </location>
</feature>
<feature type="transmembrane region" description="Helical" evidence="7">
    <location>
        <begin position="449"/>
        <end position="470"/>
    </location>
</feature>
<evidence type="ECO:0000256" key="7">
    <source>
        <dbReference type="SAM" id="Phobius"/>
    </source>
</evidence>
<name>A0A1I2M7U5_9ACTN</name>
<organism evidence="9 10">
    <name type="scientific">Blastococcus tunisiensis</name>
    <dbReference type="NCBI Taxonomy" id="1798228"/>
    <lineage>
        <taxon>Bacteria</taxon>
        <taxon>Bacillati</taxon>
        <taxon>Actinomycetota</taxon>
        <taxon>Actinomycetes</taxon>
        <taxon>Geodermatophilales</taxon>
        <taxon>Geodermatophilaceae</taxon>
        <taxon>Blastococcus</taxon>
    </lineage>
</organism>
<keyword evidence="6 7" id="KW-0472">Membrane</keyword>
<feature type="transmembrane region" description="Helical" evidence="7">
    <location>
        <begin position="312"/>
        <end position="332"/>
    </location>
</feature>
<sequence length="483" mass="48885">MSPAETSAQVEVRTTGGAQHKPAVLVIACAVALMTVLDVSVVTVALPAIRDDLGLSTTGLQWVLNAYSLTFAGFLLLGGRAADLLGRKRVFLCGLVVFTASSLVGGLAQESWQLIAARAVQGLGSAILAPVTLSLLTTTFPEPDERARALGVWAGVAGLGGALGGVVGGVLTGLLNWRWVLIVNVPIGVVLVAASVWALTGTPRRPVRGQLDLPGSLTVTLGTAGLVAGIIAAEESGWTSARTVGLLAAAATCLVLFVLIERRAVVPIVPLSLFRIRPLALADGISLLTGGVLPATFYFLSLHLQEVQGMTALTAGLALLPPAVGITLGAQLAPRLMRRFAHRTVYVIGVGLTVGGLAWLSRLDADGSYTVQILVPSFLAMAGFGISGLPVTVAAMSDVGDERTGVASALLNASRQIGGAVLLAVLVSVASAVTAGADGAPPDAVTHGFGVALLVGAGMVAVAGVLGLGLPQRARPVPLVGQP</sequence>
<dbReference type="AlphaFoldDB" id="A0A1I2M7U5"/>
<dbReference type="RefSeq" id="WP_092203735.1">
    <property type="nucleotide sequence ID" value="NZ_FOND01000030.1"/>
</dbReference>
<dbReference type="GO" id="GO:0022857">
    <property type="term" value="F:transmembrane transporter activity"/>
    <property type="evidence" value="ECO:0007669"/>
    <property type="project" value="InterPro"/>
</dbReference>
<keyword evidence="4 7" id="KW-0812">Transmembrane</keyword>
<gene>
    <name evidence="9" type="ORF">SAMN05216574_13035</name>
</gene>
<reference evidence="10" key="1">
    <citation type="submission" date="2016-10" db="EMBL/GenBank/DDBJ databases">
        <authorList>
            <person name="Varghese N."/>
            <person name="Submissions S."/>
        </authorList>
    </citation>
    <scope>NUCLEOTIDE SEQUENCE [LARGE SCALE GENOMIC DNA]</scope>
    <source>
        <strain evidence="10">DSM 46838</strain>
    </source>
</reference>
<evidence type="ECO:0000256" key="2">
    <source>
        <dbReference type="ARBA" id="ARBA00022448"/>
    </source>
</evidence>
<feature type="transmembrane region" description="Helical" evidence="7">
    <location>
        <begin position="60"/>
        <end position="78"/>
    </location>
</feature>
<evidence type="ECO:0000313" key="10">
    <source>
        <dbReference type="Proteomes" id="UP000198589"/>
    </source>
</evidence>
<keyword evidence="3" id="KW-1003">Cell membrane</keyword>
<dbReference type="EMBL" id="FOND01000030">
    <property type="protein sequence ID" value="SFF87542.1"/>
    <property type="molecule type" value="Genomic_DNA"/>
</dbReference>
<dbReference type="SUPFAM" id="SSF103473">
    <property type="entry name" value="MFS general substrate transporter"/>
    <property type="match status" value="1"/>
</dbReference>
<dbReference type="GO" id="GO:0005886">
    <property type="term" value="C:plasma membrane"/>
    <property type="evidence" value="ECO:0007669"/>
    <property type="project" value="UniProtKB-SubCell"/>
</dbReference>
<feature type="transmembrane region" description="Helical" evidence="7">
    <location>
        <begin position="115"/>
        <end position="138"/>
    </location>
</feature>
<feature type="transmembrane region" description="Helical" evidence="7">
    <location>
        <begin position="150"/>
        <end position="171"/>
    </location>
</feature>
<dbReference type="InterPro" id="IPR005829">
    <property type="entry name" value="Sugar_transporter_CS"/>
</dbReference>
<feature type="transmembrane region" description="Helical" evidence="7">
    <location>
        <begin position="90"/>
        <end position="109"/>
    </location>
</feature>
<feature type="transmembrane region" description="Helical" evidence="7">
    <location>
        <begin position="373"/>
        <end position="396"/>
    </location>
</feature>
<feature type="transmembrane region" description="Helical" evidence="7">
    <location>
        <begin position="280"/>
        <end position="300"/>
    </location>
</feature>
<dbReference type="Proteomes" id="UP000198589">
    <property type="component" value="Unassembled WGS sequence"/>
</dbReference>
<dbReference type="InterPro" id="IPR036259">
    <property type="entry name" value="MFS_trans_sf"/>
</dbReference>
<evidence type="ECO:0000256" key="3">
    <source>
        <dbReference type="ARBA" id="ARBA00022475"/>
    </source>
</evidence>
<dbReference type="Gene3D" id="1.20.1250.20">
    <property type="entry name" value="MFS general substrate transporter like domains"/>
    <property type="match status" value="1"/>
</dbReference>
<dbReference type="Gene3D" id="1.20.1720.10">
    <property type="entry name" value="Multidrug resistance protein D"/>
    <property type="match status" value="1"/>
</dbReference>
<dbReference type="STRING" id="1798228.SAMN05216574_13035"/>
<feature type="transmembrane region" description="Helical" evidence="7">
    <location>
        <begin position="344"/>
        <end position="361"/>
    </location>
</feature>
<feature type="transmembrane region" description="Helical" evidence="7">
    <location>
        <begin position="417"/>
        <end position="437"/>
    </location>
</feature>
<dbReference type="PANTHER" id="PTHR42718:SF46">
    <property type="entry name" value="BLR6921 PROTEIN"/>
    <property type="match status" value="1"/>
</dbReference>
<dbReference type="OrthoDB" id="9807274at2"/>
<protein>
    <submittedName>
        <fullName evidence="9">Drug resistance transporter, EmrB/QacA subfamily</fullName>
    </submittedName>
</protein>
<evidence type="ECO:0000256" key="5">
    <source>
        <dbReference type="ARBA" id="ARBA00022989"/>
    </source>
</evidence>
<dbReference type="PANTHER" id="PTHR42718">
    <property type="entry name" value="MAJOR FACILITATOR SUPERFAMILY MULTIDRUG TRANSPORTER MFSC"/>
    <property type="match status" value="1"/>
</dbReference>
<evidence type="ECO:0000313" key="9">
    <source>
        <dbReference type="EMBL" id="SFF87542.1"/>
    </source>
</evidence>
<feature type="domain" description="Major facilitator superfamily (MFS) profile" evidence="8">
    <location>
        <begin position="24"/>
        <end position="475"/>
    </location>
</feature>
<feature type="transmembrane region" description="Helical" evidence="7">
    <location>
        <begin position="239"/>
        <end position="260"/>
    </location>
</feature>
<keyword evidence="10" id="KW-1185">Reference proteome</keyword>
<keyword evidence="2" id="KW-0813">Transport</keyword>
<dbReference type="NCBIfam" id="TIGR00711">
    <property type="entry name" value="efflux_EmrB"/>
    <property type="match status" value="1"/>
</dbReference>
<dbReference type="CDD" id="cd17321">
    <property type="entry name" value="MFS_MMR_MDR_like"/>
    <property type="match status" value="1"/>
</dbReference>
<dbReference type="PROSITE" id="PS50850">
    <property type="entry name" value="MFS"/>
    <property type="match status" value="1"/>
</dbReference>
<evidence type="ECO:0000259" key="8">
    <source>
        <dbReference type="PROSITE" id="PS50850"/>
    </source>
</evidence>
<evidence type="ECO:0000256" key="4">
    <source>
        <dbReference type="ARBA" id="ARBA00022692"/>
    </source>
</evidence>
<comment type="subcellular location">
    <subcellularLocation>
        <location evidence="1">Cell membrane</location>
        <topology evidence="1">Multi-pass membrane protein</topology>
    </subcellularLocation>
</comment>
<dbReference type="Pfam" id="PF07690">
    <property type="entry name" value="MFS_1"/>
    <property type="match status" value="1"/>
</dbReference>
<evidence type="ECO:0000256" key="1">
    <source>
        <dbReference type="ARBA" id="ARBA00004651"/>
    </source>
</evidence>
<feature type="transmembrane region" description="Helical" evidence="7">
    <location>
        <begin position="23"/>
        <end position="48"/>
    </location>
</feature>
<dbReference type="InterPro" id="IPR011701">
    <property type="entry name" value="MFS"/>
</dbReference>
<proteinExistence type="predicted"/>
<keyword evidence="5 7" id="KW-1133">Transmembrane helix</keyword>
<dbReference type="InterPro" id="IPR004638">
    <property type="entry name" value="EmrB-like"/>
</dbReference>
<dbReference type="PRINTS" id="PR01036">
    <property type="entry name" value="TCRTETB"/>
</dbReference>